<accession>A0A8C4HTD5</accession>
<reference evidence="1" key="2">
    <citation type="submission" date="2025-09" db="UniProtKB">
        <authorList>
            <consortium name="Ensembl"/>
        </authorList>
    </citation>
    <scope>IDENTIFICATION</scope>
</reference>
<dbReference type="Ensembl" id="ENSDLAT00005050548.2">
    <property type="protein sequence ID" value="ENSDLAP00005047402.2"/>
    <property type="gene ID" value="ENSDLAG00005020889.2"/>
</dbReference>
<reference evidence="1" key="1">
    <citation type="submission" date="2025-08" db="UniProtKB">
        <authorList>
            <consortium name="Ensembl"/>
        </authorList>
    </citation>
    <scope>IDENTIFICATION</scope>
</reference>
<dbReference type="InterPro" id="IPR047579">
    <property type="entry name" value="DD_CABYR_SP17"/>
</dbReference>
<protein>
    <recommendedName>
        <fullName evidence="3">RIIa domain-containing protein</fullName>
    </recommendedName>
</protein>
<organism evidence="1 2">
    <name type="scientific">Dicentrarchus labrax</name>
    <name type="common">European seabass</name>
    <name type="synonym">Morone labrax</name>
    <dbReference type="NCBI Taxonomy" id="13489"/>
    <lineage>
        <taxon>Eukaryota</taxon>
        <taxon>Metazoa</taxon>
        <taxon>Chordata</taxon>
        <taxon>Craniata</taxon>
        <taxon>Vertebrata</taxon>
        <taxon>Euteleostomi</taxon>
        <taxon>Actinopterygii</taxon>
        <taxon>Neopterygii</taxon>
        <taxon>Teleostei</taxon>
        <taxon>Neoteleostei</taxon>
        <taxon>Acanthomorphata</taxon>
        <taxon>Eupercaria</taxon>
        <taxon>Moronidae</taxon>
        <taxon>Dicentrarchus</taxon>
    </lineage>
</organism>
<keyword evidence="2" id="KW-1185">Reference proteome</keyword>
<dbReference type="Proteomes" id="UP000694389">
    <property type="component" value="Unassembled WGS sequence"/>
</dbReference>
<evidence type="ECO:0008006" key="3">
    <source>
        <dbReference type="Google" id="ProtNLM"/>
    </source>
</evidence>
<dbReference type="CDD" id="cd12100">
    <property type="entry name" value="DD_CABYR_SP17"/>
    <property type="match status" value="1"/>
</dbReference>
<dbReference type="GeneTree" id="ENSGT01060000248756"/>
<dbReference type="AlphaFoldDB" id="A0A8C4HTD5"/>
<proteinExistence type="predicted"/>
<evidence type="ECO:0000313" key="1">
    <source>
        <dbReference type="Ensembl" id="ENSDLAP00005047402.2"/>
    </source>
</evidence>
<name>A0A8C4HTD5_DICLA</name>
<sequence length="71" mass="8186">MSANNSTPYGVKSLLECISRATLLAEPDDIPQFLSTHVDEMTRVRDTELRDTKEVAFRYQEQWGKSEGYFI</sequence>
<dbReference type="SUPFAM" id="SSF47391">
    <property type="entry name" value="Dimerization-anchoring domain of cAMP-dependent PK regulatory subunit"/>
    <property type="match status" value="1"/>
</dbReference>
<evidence type="ECO:0000313" key="2">
    <source>
        <dbReference type="Proteomes" id="UP000694389"/>
    </source>
</evidence>